<reference evidence="3" key="1">
    <citation type="journal article" date="2015" name="MBio">
        <title>Genome-Resolved Metagenomic Analysis Reveals Roles for Candidate Phyla and Other Microbial Community Members in Biogeochemical Transformations in Oil Reservoirs.</title>
        <authorList>
            <person name="Hu P."/>
            <person name="Tom L."/>
            <person name="Singh A."/>
            <person name="Thomas B.C."/>
            <person name="Baker B.J."/>
            <person name="Piceno Y.M."/>
            <person name="Andersen G.L."/>
            <person name="Banfield J.F."/>
        </authorList>
    </citation>
    <scope>NUCLEOTIDE SEQUENCE [LARGE SCALE GENOMIC DNA]</scope>
</reference>
<organism evidence="2 3">
    <name type="scientific">Proteiniphilum acetatigenes</name>
    <dbReference type="NCBI Taxonomy" id="294710"/>
    <lineage>
        <taxon>Bacteria</taxon>
        <taxon>Pseudomonadati</taxon>
        <taxon>Bacteroidota</taxon>
        <taxon>Bacteroidia</taxon>
        <taxon>Bacteroidales</taxon>
        <taxon>Dysgonomonadaceae</taxon>
        <taxon>Proteiniphilum</taxon>
    </lineage>
</organism>
<name>A0A101HKU9_9BACT</name>
<feature type="transmembrane region" description="Helical" evidence="1">
    <location>
        <begin position="33"/>
        <end position="51"/>
    </location>
</feature>
<dbReference type="AlphaFoldDB" id="A0A101HKU9"/>
<comment type="caution">
    <text evidence="2">The sequence shown here is derived from an EMBL/GenBank/DDBJ whole genome shotgun (WGS) entry which is preliminary data.</text>
</comment>
<gene>
    <name evidence="2" type="ORF">XD92_0152</name>
</gene>
<keyword evidence="1" id="KW-0472">Membrane</keyword>
<evidence type="ECO:0000256" key="1">
    <source>
        <dbReference type="SAM" id="Phobius"/>
    </source>
</evidence>
<feature type="transmembrane region" description="Helical" evidence="1">
    <location>
        <begin position="7"/>
        <end position="27"/>
    </location>
</feature>
<evidence type="ECO:0000313" key="2">
    <source>
        <dbReference type="EMBL" id="KUK78649.1"/>
    </source>
</evidence>
<proteinExistence type="predicted"/>
<dbReference type="Proteomes" id="UP000053860">
    <property type="component" value="Unassembled WGS sequence"/>
</dbReference>
<keyword evidence="1" id="KW-0812">Transmembrane</keyword>
<evidence type="ECO:0000313" key="3">
    <source>
        <dbReference type="Proteomes" id="UP000053860"/>
    </source>
</evidence>
<accession>A0A101HKU9</accession>
<dbReference type="EMBL" id="LGGN01000013">
    <property type="protein sequence ID" value="KUK78649.1"/>
    <property type="molecule type" value="Genomic_DNA"/>
</dbReference>
<keyword evidence="1" id="KW-1133">Transmembrane helix</keyword>
<sequence>MARRKLSPIQIAFIIILWIVLVTYILLYSEINGMTVLSILMSGAIVFIPIYKNLKK</sequence>
<protein>
    <submittedName>
        <fullName evidence="2">Uncharacterized protein</fullName>
    </submittedName>
</protein>